<dbReference type="GO" id="GO:0003676">
    <property type="term" value="F:nucleic acid binding"/>
    <property type="evidence" value="ECO:0007669"/>
    <property type="project" value="InterPro"/>
</dbReference>
<feature type="domain" description="RNase H type-1" evidence="1">
    <location>
        <begin position="75"/>
        <end position="126"/>
    </location>
</feature>
<dbReference type="PANTHER" id="PTHR48475:SF1">
    <property type="entry name" value="RNASE H TYPE-1 DOMAIN-CONTAINING PROTEIN"/>
    <property type="match status" value="1"/>
</dbReference>
<dbReference type="SUPFAM" id="SSF56672">
    <property type="entry name" value="DNA/RNA polymerases"/>
    <property type="match status" value="1"/>
</dbReference>
<keyword evidence="3" id="KW-1185">Reference proteome</keyword>
<name>A0A371HC92_MUCPR</name>
<dbReference type="Gene3D" id="3.30.420.10">
    <property type="entry name" value="Ribonuclease H-like superfamily/Ribonuclease H"/>
    <property type="match status" value="1"/>
</dbReference>
<organism evidence="2 3">
    <name type="scientific">Mucuna pruriens</name>
    <name type="common">Velvet bean</name>
    <name type="synonym">Dolichos pruriens</name>
    <dbReference type="NCBI Taxonomy" id="157652"/>
    <lineage>
        <taxon>Eukaryota</taxon>
        <taxon>Viridiplantae</taxon>
        <taxon>Streptophyta</taxon>
        <taxon>Embryophyta</taxon>
        <taxon>Tracheophyta</taxon>
        <taxon>Spermatophyta</taxon>
        <taxon>Magnoliopsida</taxon>
        <taxon>eudicotyledons</taxon>
        <taxon>Gunneridae</taxon>
        <taxon>Pentapetalae</taxon>
        <taxon>rosids</taxon>
        <taxon>fabids</taxon>
        <taxon>Fabales</taxon>
        <taxon>Fabaceae</taxon>
        <taxon>Papilionoideae</taxon>
        <taxon>50 kb inversion clade</taxon>
        <taxon>NPAAA clade</taxon>
        <taxon>indigoferoid/millettioid clade</taxon>
        <taxon>Phaseoleae</taxon>
        <taxon>Mucuna</taxon>
    </lineage>
</organism>
<proteinExistence type="predicted"/>
<evidence type="ECO:0000259" key="1">
    <source>
        <dbReference type="Pfam" id="PF13456"/>
    </source>
</evidence>
<dbReference type="Proteomes" id="UP000257109">
    <property type="component" value="Unassembled WGS sequence"/>
</dbReference>
<dbReference type="InterPro" id="IPR036397">
    <property type="entry name" value="RNaseH_sf"/>
</dbReference>
<evidence type="ECO:0000313" key="2">
    <source>
        <dbReference type="EMBL" id="RDY00416.1"/>
    </source>
</evidence>
<dbReference type="InterPro" id="IPR002156">
    <property type="entry name" value="RNaseH_domain"/>
</dbReference>
<dbReference type="EMBL" id="QJKJ01003003">
    <property type="protein sequence ID" value="RDY00416.1"/>
    <property type="molecule type" value="Genomic_DNA"/>
</dbReference>
<accession>A0A371HC92</accession>
<sequence length="201" mass="22811">MGHGMQEAFDKIKRYLENPSVLVPATPGRPLIVYLTVLEESMGCMLGQQDTIGKKEQAIYYINLSHSCLGRQKTQAIHAVRGEWEIRDPKLVQYHNHVREIMTTFDAVTFCHVPCKENQTADALATLSAMMAYYQCLTNGTVEPNTEPWYFDIKRYLEKGEYPNGASKNSKRTLRCLASGFLLSGVILYKRNTDMTPLMHG</sequence>
<protein>
    <recommendedName>
        <fullName evidence="1">RNase H type-1 domain-containing protein</fullName>
    </recommendedName>
</protein>
<evidence type="ECO:0000313" key="3">
    <source>
        <dbReference type="Proteomes" id="UP000257109"/>
    </source>
</evidence>
<dbReference type="OrthoDB" id="1394217at2759"/>
<dbReference type="SUPFAM" id="SSF53098">
    <property type="entry name" value="Ribonuclease H-like"/>
    <property type="match status" value="1"/>
</dbReference>
<dbReference type="InterPro" id="IPR012337">
    <property type="entry name" value="RNaseH-like_sf"/>
</dbReference>
<dbReference type="InterPro" id="IPR043502">
    <property type="entry name" value="DNA/RNA_pol_sf"/>
</dbReference>
<reference evidence="2" key="1">
    <citation type="submission" date="2018-05" db="EMBL/GenBank/DDBJ databases">
        <title>Draft genome of Mucuna pruriens seed.</title>
        <authorList>
            <person name="Nnadi N.E."/>
            <person name="Vos R."/>
            <person name="Hasami M.H."/>
            <person name="Devisetty U.K."/>
            <person name="Aguiy J.C."/>
        </authorList>
    </citation>
    <scope>NUCLEOTIDE SEQUENCE [LARGE SCALE GENOMIC DNA]</scope>
    <source>
        <strain evidence="2">JCA_2017</strain>
    </source>
</reference>
<dbReference type="Pfam" id="PF13456">
    <property type="entry name" value="RVT_3"/>
    <property type="match status" value="1"/>
</dbReference>
<gene>
    <name evidence="2" type="ORF">CR513_16405</name>
</gene>
<comment type="caution">
    <text evidence="2">The sequence shown here is derived from an EMBL/GenBank/DDBJ whole genome shotgun (WGS) entry which is preliminary data.</text>
</comment>
<dbReference type="GO" id="GO:0004523">
    <property type="term" value="F:RNA-DNA hybrid ribonuclease activity"/>
    <property type="evidence" value="ECO:0007669"/>
    <property type="project" value="InterPro"/>
</dbReference>
<dbReference type="PANTHER" id="PTHR48475">
    <property type="entry name" value="RIBONUCLEASE H"/>
    <property type="match status" value="1"/>
</dbReference>
<feature type="non-terminal residue" evidence="2">
    <location>
        <position position="1"/>
    </location>
</feature>
<dbReference type="AlphaFoldDB" id="A0A371HC92"/>